<proteinExistence type="predicted"/>
<accession>A0A8J4TJY1</accession>
<feature type="region of interest" description="Disordered" evidence="1">
    <location>
        <begin position="522"/>
        <end position="546"/>
    </location>
</feature>
<evidence type="ECO:0000256" key="1">
    <source>
        <dbReference type="SAM" id="MobiDB-lite"/>
    </source>
</evidence>
<evidence type="ECO:0000313" key="2">
    <source>
        <dbReference type="EMBL" id="KAF5404112.1"/>
    </source>
</evidence>
<keyword evidence="3" id="KW-1185">Reference proteome</keyword>
<protein>
    <submittedName>
        <fullName evidence="2">Uncharacterized protein</fullName>
    </submittedName>
</protein>
<dbReference type="SUPFAM" id="SSF52075">
    <property type="entry name" value="Outer arm dynein light chain 1"/>
    <property type="match status" value="1"/>
</dbReference>
<feature type="region of interest" description="Disordered" evidence="1">
    <location>
        <begin position="696"/>
        <end position="726"/>
    </location>
</feature>
<feature type="compositionally biased region" description="Polar residues" evidence="1">
    <location>
        <begin position="336"/>
        <end position="345"/>
    </location>
</feature>
<dbReference type="EMBL" id="LUCH01000879">
    <property type="protein sequence ID" value="KAF5404112.1"/>
    <property type="molecule type" value="Genomic_DNA"/>
</dbReference>
<dbReference type="AlphaFoldDB" id="A0A8J4TJY1"/>
<feature type="compositionally biased region" description="Polar residues" evidence="1">
    <location>
        <begin position="164"/>
        <end position="173"/>
    </location>
</feature>
<feature type="compositionally biased region" description="Polar residues" evidence="1">
    <location>
        <begin position="272"/>
        <end position="290"/>
    </location>
</feature>
<gene>
    <name evidence="2" type="ORF">PHET_02421</name>
</gene>
<organism evidence="2 3">
    <name type="scientific">Paragonimus heterotremus</name>
    <dbReference type="NCBI Taxonomy" id="100268"/>
    <lineage>
        <taxon>Eukaryota</taxon>
        <taxon>Metazoa</taxon>
        <taxon>Spiralia</taxon>
        <taxon>Lophotrochozoa</taxon>
        <taxon>Platyhelminthes</taxon>
        <taxon>Trematoda</taxon>
        <taxon>Digenea</taxon>
        <taxon>Plagiorchiida</taxon>
        <taxon>Troglotremata</taxon>
        <taxon>Troglotrematidae</taxon>
        <taxon>Paragonimus</taxon>
    </lineage>
</organism>
<dbReference type="Proteomes" id="UP000748531">
    <property type="component" value="Unassembled WGS sequence"/>
</dbReference>
<evidence type="ECO:0000313" key="3">
    <source>
        <dbReference type="Proteomes" id="UP000748531"/>
    </source>
</evidence>
<comment type="caution">
    <text evidence="2">The sequence shown here is derived from an EMBL/GenBank/DDBJ whole genome shotgun (WGS) entry which is preliminary data.</text>
</comment>
<feature type="compositionally biased region" description="Basic and acidic residues" evidence="1">
    <location>
        <begin position="249"/>
        <end position="268"/>
    </location>
</feature>
<dbReference type="Gene3D" id="3.80.10.10">
    <property type="entry name" value="Ribonuclease Inhibitor"/>
    <property type="match status" value="1"/>
</dbReference>
<reference evidence="2" key="1">
    <citation type="submission" date="2019-05" db="EMBL/GenBank/DDBJ databases">
        <title>Annotation for the trematode Paragonimus heterotremus.</title>
        <authorList>
            <person name="Choi Y.-J."/>
        </authorList>
    </citation>
    <scope>NUCLEOTIDE SEQUENCE</scope>
    <source>
        <strain evidence="2">LC</strain>
    </source>
</reference>
<feature type="region of interest" description="Disordered" evidence="1">
    <location>
        <begin position="164"/>
        <end position="207"/>
    </location>
</feature>
<feature type="compositionally biased region" description="Polar residues" evidence="1">
    <location>
        <begin position="386"/>
        <end position="396"/>
    </location>
</feature>
<feature type="region of interest" description="Disordered" evidence="1">
    <location>
        <begin position="459"/>
        <end position="509"/>
    </location>
</feature>
<feature type="compositionally biased region" description="Low complexity" evidence="1">
    <location>
        <begin position="493"/>
        <end position="504"/>
    </location>
</feature>
<dbReference type="InterPro" id="IPR032675">
    <property type="entry name" value="LRR_dom_sf"/>
</dbReference>
<feature type="compositionally biased region" description="Polar residues" evidence="1">
    <location>
        <begin position="459"/>
        <end position="474"/>
    </location>
</feature>
<feature type="compositionally biased region" description="Basic and acidic residues" evidence="1">
    <location>
        <begin position="375"/>
        <end position="385"/>
    </location>
</feature>
<feature type="compositionally biased region" description="Basic residues" evidence="1">
    <location>
        <begin position="700"/>
        <end position="713"/>
    </location>
</feature>
<dbReference type="OrthoDB" id="6243810at2759"/>
<feature type="region of interest" description="Disordered" evidence="1">
    <location>
        <begin position="302"/>
        <end position="447"/>
    </location>
</feature>
<feature type="compositionally biased region" description="Polar residues" evidence="1">
    <location>
        <begin position="226"/>
        <end position="244"/>
    </location>
</feature>
<sequence length="748" mass="83069">MSHLHCLLASYNHFTFLPSEIGQLQALRTFDLEYTNMIELPSSLALMIHLETLKLDGNPLQSPPLAIVSRGLGHIMAYLVLQSHGFQTKSVSSLPSRYLRDQCNSNNLAVDHEPNSVSSAVSITSNRTLCGEEKNFDDFPCCNIISPQDSDSVIPRLFTNAGIQSPESVTPAQSPKFRKKSSRRRPDSGYSTTDGPGGGSPQSEDRHLGEQVRVDQVTCNRHSEGNSDGTDLTMRLSPQHSSSPPIDEEPPHAEPKKMGVEREAEQPKRPVGTNSHTVQKAKQQTNHFSYSRESVRFASHRFAGRPSQASDDSQHSRRSQSATGYRSTCLKRTTDKISPSQTIVNPNPPAWITTGPSKGGTPPVGHTTGKPYTPKHSDSASHPDRSIQQPRSSTRFQRAPRPRAPSAANTRSVVRHGETQEVAMKQRRQGLTVLPSESDCRAGCDTNTNEQRTKINLNSYTGHQGTRSNRTFNQPIEPVHHRPLTRKDSSNSATARPRTAACPPNESRVGVSLHVKPERIVRSPRWSKSSADKLPHSKSASDFSTIPPSPVVQTELKWEELDEKQLDLICCLKKVMQEGMRHRLPSEPCELATVLCSGVDLTEWLNRTLGRTTCIKVYNPKETVRPSNSGMQPELIKHFRQNLRRCREVMWQHGVPKDCLFSVEALLRTHKPNGLLELAASVLYLHNSVVMAKTLNPKRSTSHTHRTANHRKSVLPDESHLCGAQQTDTPSQSLISLSSWPQHLCSDV</sequence>
<feature type="region of interest" description="Disordered" evidence="1">
    <location>
        <begin position="220"/>
        <end position="290"/>
    </location>
</feature>
<name>A0A8J4TJY1_9TREM</name>